<evidence type="ECO:0000313" key="1">
    <source>
        <dbReference type="EMBL" id="KFE97085.1"/>
    </source>
</evidence>
<keyword evidence="2" id="KW-1185">Reference proteome</keyword>
<protein>
    <recommendedName>
        <fullName evidence="3">HNH endonuclease</fullName>
    </recommendedName>
</protein>
<gene>
    <name evidence="1" type="ORF">IX38_21735</name>
</gene>
<dbReference type="eggNOG" id="COG1403">
    <property type="taxonomic scope" value="Bacteria"/>
</dbReference>
<dbReference type="RefSeq" id="WP_034707862.1">
    <property type="nucleotide sequence ID" value="NZ_JPRO01000031.1"/>
</dbReference>
<dbReference type="Gene3D" id="1.10.30.50">
    <property type="match status" value="1"/>
</dbReference>
<dbReference type="Proteomes" id="UP000028703">
    <property type="component" value="Unassembled WGS sequence"/>
</dbReference>
<dbReference type="OrthoDB" id="9816185at2"/>
<name>A0A085YY22_9FLAO</name>
<evidence type="ECO:0008006" key="3">
    <source>
        <dbReference type="Google" id="ProtNLM"/>
    </source>
</evidence>
<accession>A0A085YY22</accession>
<dbReference type="EMBL" id="JPRO01000031">
    <property type="protein sequence ID" value="KFE97085.1"/>
    <property type="molecule type" value="Genomic_DNA"/>
</dbReference>
<evidence type="ECO:0000313" key="2">
    <source>
        <dbReference type="Proteomes" id="UP000028703"/>
    </source>
</evidence>
<dbReference type="AlphaFoldDB" id="A0A085YY22"/>
<reference evidence="1 2" key="1">
    <citation type="submission" date="2014-07" db="EMBL/GenBank/DDBJ databases">
        <title>Genome of Chryseobacterium luteum DSM 18605.</title>
        <authorList>
            <person name="Stropko S.J."/>
            <person name="Pipes S.E."/>
            <person name="Newman J.D."/>
        </authorList>
    </citation>
    <scope>NUCLEOTIDE SEQUENCE [LARGE SCALE GENOMIC DNA]</scope>
    <source>
        <strain evidence="1 2">DSM 18605</strain>
    </source>
</reference>
<organism evidence="1 2">
    <name type="scientific">Chryseobacterium luteum</name>
    <dbReference type="NCBI Taxonomy" id="421531"/>
    <lineage>
        <taxon>Bacteria</taxon>
        <taxon>Pseudomonadati</taxon>
        <taxon>Bacteroidota</taxon>
        <taxon>Flavobacteriia</taxon>
        <taxon>Flavobacteriales</taxon>
        <taxon>Weeksellaceae</taxon>
        <taxon>Chryseobacterium group</taxon>
        <taxon>Chryseobacterium</taxon>
    </lineage>
</organism>
<comment type="caution">
    <text evidence="1">The sequence shown here is derived from an EMBL/GenBank/DDBJ whole genome shotgun (WGS) entry which is preliminary data.</text>
</comment>
<sequence length="281" mass="32430">MRTIAKPTLIAKDVFLECISTVNDLVLKQSYEICQDLIEAAAQDFDNKFPLLEIYQIPQNLTVLGNIGKKEMKSVYTYRMVTPGMPGNTFYNKLKNAAPYGKCPLCSVRLVETLDHYLPKSLYPILSVAPVNLIPACGSCNTEKKISFPTNSIEQTFHPYYDDVQDESWIRATLLPFEPFGFYYFVECPSNWEQIKKDRAKNHFNSFKLNELFTAHANEEFRGAKNQMKNLYNQHPNQLIEHLNEAFTSRRDELGVNSWQAVMYHSLLKDNWFIQGGVLNF</sequence>
<proteinExistence type="predicted"/>
<dbReference type="STRING" id="421531.IX38_21735"/>